<dbReference type="InterPro" id="IPR015943">
    <property type="entry name" value="WD40/YVTN_repeat-like_dom_sf"/>
</dbReference>
<keyword evidence="3" id="KW-0862">Zinc</keyword>
<feature type="compositionally biased region" description="Polar residues" evidence="5">
    <location>
        <begin position="1"/>
        <end position="12"/>
    </location>
</feature>
<dbReference type="GO" id="GO:0030897">
    <property type="term" value="C:HOPS complex"/>
    <property type="evidence" value="ECO:0007669"/>
    <property type="project" value="TreeGrafter"/>
</dbReference>
<evidence type="ECO:0000259" key="6">
    <source>
        <dbReference type="PROSITE" id="PS50089"/>
    </source>
</evidence>
<evidence type="ECO:0000313" key="7">
    <source>
        <dbReference type="EMBL" id="ODM96594.1"/>
    </source>
</evidence>
<dbReference type="Pfam" id="PF23556">
    <property type="entry name" value="TPR_Vps41"/>
    <property type="match status" value="1"/>
</dbReference>
<dbReference type="OrthoDB" id="289913at2759"/>
<name>A0A1D2MUV3_ORCCI</name>
<gene>
    <name evidence="7" type="ORF">Ocin01_10089</name>
</gene>
<dbReference type="OMA" id="NQLFFHQ"/>
<proteinExistence type="inferred from homology"/>
<organism evidence="7 8">
    <name type="scientific">Orchesella cincta</name>
    <name type="common">Springtail</name>
    <name type="synonym">Podura cincta</name>
    <dbReference type="NCBI Taxonomy" id="48709"/>
    <lineage>
        <taxon>Eukaryota</taxon>
        <taxon>Metazoa</taxon>
        <taxon>Ecdysozoa</taxon>
        <taxon>Arthropoda</taxon>
        <taxon>Hexapoda</taxon>
        <taxon>Collembola</taxon>
        <taxon>Entomobryomorpha</taxon>
        <taxon>Entomobryoidea</taxon>
        <taxon>Orchesellidae</taxon>
        <taxon>Orchesellinae</taxon>
        <taxon>Orchesella</taxon>
    </lineage>
</organism>
<reference evidence="7 8" key="1">
    <citation type="journal article" date="2016" name="Genome Biol. Evol.">
        <title>Gene Family Evolution Reflects Adaptation to Soil Environmental Stressors in the Genome of the Collembolan Orchesella cincta.</title>
        <authorList>
            <person name="Faddeeva-Vakhrusheva A."/>
            <person name="Derks M.F."/>
            <person name="Anvar S.Y."/>
            <person name="Agamennone V."/>
            <person name="Suring W."/>
            <person name="Smit S."/>
            <person name="van Straalen N.M."/>
            <person name="Roelofs D."/>
        </authorList>
    </citation>
    <scope>NUCLEOTIDE SEQUENCE [LARGE SCALE GENOMIC DNA]</scope>
    <source>
        <tissue evidence="7">Mixed pool</tissue>
    </source>
</reference>
<dbReference type="GO" id="GO:0034058">
    <property type="term" value="P:endosomal vesicle fusion"/>
    <property type="evidence" value="ECO:0007669"/>
    <property type="project" value="TreeGrafter"/>
</dbReference>
<dbReference type="EMBL" id="LJIJ01000522">
    <property type="protein sequence ID" value="ODM96594.1"/>
    <property type="molecule type" value="Genomic_DNA"/>
</dbReference>
<dbReference type="Proteomes" id="UP000094527">
    <property type="component" value="Unassembled WGS sequence"/>
</dbReference>
<feature type="compositionally biased region" description="Acidic residues" evidence="5">
    <location>
        <begin position="59"/>
        <end position="73"/>
    </location>
</feature>
<feature type="compositionally biased region" description="Polar residues" evidence="5">
    <location>
        <begin position="45"/>
        <end position="56"/>
    </location>
</feature>
<evidence type="ECO:0000256" key="2">
    <source>
        <dbReference type="ARBA" id="ARBA00022771"/>
    </source>
</evidence>
<dbReference type="PANTHER" id="PTHR12616">
    <property type="entry name" value="VACUOLAR PROTEIN SORTING VPS41"/>
    <property type="match status" value="1"/>
</dbReference>
<feature type="region of interest" description="Disordered" evidence="5">
    <location>
        <begin position="1"/>
        <end position="79"/>
    </location>
</feature>
<feature type="region of interest" description="Disordered" evidence="5">
    <location>
        <begin position="93"/>
        <end position="113"/>
    </location>
</feature>
<dbReference type="InterPro" id="IPR001841">
    <property type="entry name" value="Znf_RING"/>
</dbReference>
<keyword evidence="8" id="KW-1185">Reference proteome</keyword>
<dbReference type="Pfam" id="PF12816">
    <property type="entry name" value="TPR_Vps8"/>
    <property type="match status" value="1"/>
</dbReference>
<evidence type="ECO:0000256" key="4">
    <source>
        <dbReference type="PROSITE-ProRule" id="PRU00175"/>
    </source>
</evidence>
<sequence length="1407" mass="158938">MASAGQNATFPKSPSKRADGKVGNGNSIGGTPRRAKDDDVDSLASLKSTTESTSAPGENADEEEEVPIDDDEFNIPPVDFEPTLESILNDVDDQSISDDEGHGHGQLISSEPPVQLPAPIQIGLLPEASDTISIVSKGSDSRSRSSSRSVRLRPGQILRKKPNSILRHVLLKGMTSHINTVSDNVDAGTATAVAIGSLIAVGTSHGYILIFDAMQSFKWCLGDANAREAGGSVSSLAVSGNGSRLLVGYAKGLISMYDLENGRLIRTLQDVHAINSAVLILRFTDEASLALCSDSGGSVFELNFKRTMGVRGCDSRCIFSGSRGEVCTFEPLLLSSYPDNALSKYVIIALATLSKVIVVTIRPKLRVLFTHALSCDPTTLPLVSWQMVIIQTTQNEKVVDPVLTFARDSHVYFYQVTQGPKGTPQFLPLQKFSVNYQLLSLHWLNSRILALLDTREHLRIMDVRSQEELEKVDLTQARLVYASSHFKGLATGGNVSQAFALAGERACYNSILCFNNQMVVLGTKSVHALTMRTWHERLDYLVRQNYYTEALQLGYELYLEKAKAVIGLKGSKDSKRLIVREKILYILENFVDRISSLNYMDDLSTAKQNYTETISTAIKYYVLLDNVQPIFDKLYEICIVNPVSKAAYLESLEPYILNNQLRAIPPTVVKDFVSHYEELGNFKPLEACIVHLNVETLDIHQTMKLCWTQGLYDAIIYIYNQGMQDYISPLEELMTELQAAVSTETKLTDAQVALGHKILVYLSCCLAGRAYPYGNIQPNLVEKVQSDIFRSITTLHTRNSTDNELAYPYLRCFLKFDTREFLNVLSLSFEEPIFQLDMGKRQKQRMVDILLQVMVEQGNFTPTQVGILFTFLARQMARADNSLFVSQLLFEQVLEHLTSGKDATRVDERQQALLELLQAGGMQHFEPQKLLEKCIHAKFYRVCEMLYERRQEYDKIIECYLFDESRHQQVFSYLHKIFCLFPNKKEEFQKQIKHHLEALVEIDNKKAAQVIYLHLASLVQELVRSLEKKPEKQYLFIQGIFAMSRDQNQGGISVDTLTTERYIELLCRYNSQLVYPFLTSVESYRHDNALEICHKHNLIEAIGYLLEKDGKVLQAFDLMLSQFKDKLANVFDEVDTLVKSKDKDATDLTSILQWNQLQALFFVMIQFSQRNSPKLITEDREKLWLPLLELTISAHNKYPHEPEVSSSFNEMTKHLLSSMMGHVSLPTIVEIVMNDPSYQKATFAEIRDLVMGMLETCTYEDMMVTLVKRVTESDLHDILKNHVKCLKQGFSSKNKACQICRQSVVSEGTNAATDNVVLFQCGHSYHYNCCERDGITSCILCHVSEPHSCHNTRSRDISFNAPNVFHQYRQRTTSGSLQEDDNQEQIISHAEFELKLDASCKVELEDF</sequence>
<evidence type="ECO:0000256" key="5">
    <source>
        <dbReference type="SAM" id="MobiDB-lite"/>
    </source>
</evidence>
<dbReference type="SUPFAM" id="SSF50978">
    <property type="entry name" value="WD40 repeat-like"/>
    <property type="match status" value="1"/>
</dbReference>
<dbReference type="Pfam" id="PF23410">
    <property type="entry name" value="Beta-prop_VPS8"/>
    <property type="match status" value="1"/>
</dbReference>
<protein>
    <submittedName>
        <fullName evidence="7">Vacuolar protein sorting-associated protein 8</fullName>
    </submittedName>
</protein>
<keyword evidence="2 4" id="KW-0479">Metal-binding</keyword>
<dbReference type="InterPro" id="IPR025941">
    <property type="entry name" value="Vps8_central_dom"/>
</dbReference>
<evidence type="ECO:0000256" key="1">
    <source>
        <dbReference type="ARBA" id="ARBA00009422"/>
    </source>
</evidence>
<dbReference type="PROSITE" id="PS50089">
    <property type="entry name" value="ZF_RING_2"/>
    <property type="match status" value="1"/>
</dbReference>
<dbReference type="SMART" id="SM00184">
    <property type="entry name" value="RING"/>
    <property type="match status" value="1"/>
</dbReference>
<dbReference type="PANTHER" id="PTHR12616:SF8">
    <property type="entry name" value="VACUOLAR PROTEIN SORTING-ASSOCIATED PROTEIN 8 HOMOLOG"/>
    <property type="match status" value="1"/>
</dbReference>
<evidence type="ECO:0000256" key="3">
    <source>
        <dbReference type="ARBA" id="ARBA00022833"/>
    </source>
</evidence>
<dbReference type="InterPro" id="IPR045111">
    <property type="entry name" value="Vps41/Vps8"/>
</dbReference>
<dbReference type="Gene3D" id="2.130.10.10">
    <property type="entry name" value="YVTN repeat-like/Quinoprotein amine dehydrogenase"/>
    <property type="match status" value="1"/>
</dbReference>
<dbReference type="GO" id="GO:0005770">
    <property type="term" value="C:late endosome"/>
    <property type="evidence" value="ECO:0007669"/>
    <property type="project" value="TreeGrafter"/>
</dbReference>
<comment type="caution">
    <text evidence="7">The sequence shown here is derived from an EMBL/GenBank/DDBJ whole genome shotgun (WGS) entry which is preliminary data.</text>
</comment>
<keyword evidence="2 4" id="KW-0863">Zinc-finger</keyword>
<dbReference type="GO" id="GO:0006623">
    <property type="term" value="P:protein targeting to vacuole"/>
    <property type="evidence" value="ECO:0007669"/>
    <property type="project" value="InterPro"/>
</dbReference>
<dbReference type="STRING" id="48709.A0A1D2MUV3"/>
<feature type="domain" description="RING-type" evidence="6">
    <location>
        <begin position="1297"/>
        <end position="1342"/>
    </location>
</feature>
<dbReference type="GO" id="GO:0008270">
    <property type="term" value="F:zinc ion binding"/>
    <property type="evidence" value="ECO:0007669"/>
    <property type="project" value="UniProtKB-KW"/>
</dbReference>
<accession>A0A1D2MUV3</accession>
<dbReference type="InterPro" id="IPR036322">
    <property type="entry name" value="WD40_repeat_dom_sf"/>
</dbReference>
<comment type="similarity">
    <text evidence="1">Belongs to the VPS8 family.</text>
</comment>
<evidence type="ECO:0000313" key="8">
    <source>
        <dbReference type="Proteomes" id="UP000094527"/>
    </source>
</evidence>